<evidence type="ECO:0000259" key="6">
    <source>
        <dbReference type="PROSITE" id="PS50234"/>
    </source>
</evidence>
<feature type="transmembrane region" description="Helical" evidence="5">
    <location>
        <begin position="47"/>
        <end position="70"/>
    </location>
</feature>
<evidence type="ECO:0000256" key="3">
    <source>
        <dbReference type="ARBA" id="ARBA00022989"/>
    </source>
</evidence>
<dbReference type="PROSITE" id="PS50234">
    <property type="entry name" value="VWFA"/>
    <property type="match status" value="1"/>
</dbReference>
<keyword evidence="3 5" id="KW-1133">Transmembrane helix</keyword>
<dbReference type="Pfam" id="PF13519">
    <property type="entry name" value="VWA_2"/>
    <property type="match status" value="1"/>
</dbReference>
<proteinExistence type="predicted"/>
<dbReference type="InterPro" id="IPR036465">
    <property type="entry name" value="vWFA_dom_sf"/>
</dbReference>
<feature type="domain" description="VWFA" evidence="6">
    <location>
        <begin position="83"/>
        <end position="189"/>
    </location>
</feature>
<dbReference type="PANTHER" id="PTHR22550:SF5">
    <property type="entry name" value="LEUCINE ZIPPER PROTEIN 4"/>
    <property type="match status" value="1"/>
</dbReference>
<evidence type="ECO:0000256" key="2">
    <source>
        <dbReference type="ARBA" id="ARBA00022692"/>
    </source>
</evidence>
<evidence type="ECO:0000256" key="4">
    <source>
        <dbReference type="ARBA" id="ARBA00023136"/>
    </source>
</evidence>
<keyword evidence="4 5" id="KW-0472">Membrane</keyword>
<evidence type="ECO:0000256" key="5">
    <source>
        <dbReference type="SAM" id="Phobius"/>
    </source>
</evidence>
<keyword evidence="2 5" id="KW-0812">Transmembrane</keyword>
<dbReference type="InterPro" id="IPR050768">
    <property type="entry name" value="UPF0353/GerABKA_families"/>
</dbReference>
<gene>
    <name evidence="7" type="ORF">METZ01_LOCUS405634</name>
</gene>
<evidence type="ECO:0000313" key="7">
    <source>
        <dbReference type="EMBL" id="SVD52780.1"/>
    </source>
</evidence>
<accession>A0A382W2D9</accession>
<dbReference type="SUPFAM" id="SSF53300">
    <property type="entry name" value="vWA-like"/>
    <property type="match status" value="1"/>
</dbReference>
<dbReference type="InterPro" id="IPR002035">
    <property type="entry name" value="VWF_A"/>
</dbReference>
<name>A0A382W2D9_9ZZZZ</name>
<protein>
    <recommendedName>
        <fullName evidence="6">VWFA domain-containing protein</fullName>
    </recommendedName>
</protein>
<organism evidence="7">
    <name type="scientific">marine metagenome</name>
    <dbReference type="NCBI Taxonomy" id="408172"/>
    <lineage>
        <taxon>unclassified sequences</taxon>
        <taxon>metagenomes</taxon>
        <taxon>ecological metagenomes</taxon>
    </lineage>
</organism>
<dbReference type="AlphaFoldDB" id="A0A382W2D9"/>
<dbReference type="Gene3D" id="3.40.50.410">
    <property type="entry name" value="von Willebrand factor, type A domain"/>
    <property type="match status" value="1"/>
</dbReference>
<keyword evidence="1" id="KW-1003">Cell membrane</keyword>
<evidence type="ECO:0000256" key="1">
    <source>
        <dbReference type="ARBA" id="ARBA00022475"/>
    </source>
</evidence>
<dbReference type="EMBL" id="UINC01156394">
    <property type="protein sequence ID" value="SVD52780.1"/>
    <property type="molecule type" value="Genomic_DNA"/>
</dbReference>
<sequence length="189" mass="21354">MFYLFIPFLLVLIWHAYHGQKLRKNIEGLGTDLVRKFLLNRVKHSRIYLRSRIMILGVVFILMASVGPQIGVRLTEMKRKGVDIFILLDTSSSMNAVDVKPSRMEKAKYELGKMLKNLKGDRVGLIAFAGTAHMHCPLTEDYSAARLFLNTIDTDLIANQGTDLASPIQLALDHIQEDGQKFKVLLLVS</sequence>
<dbReference type="PANTHER" id="PTHR22550">
    <property type="entry name" value="SPORE GERMINATION PROTEIN"/>
    <property type="match status" value="1"/>
</dbReference>
<reference evidence="7" key="1">
    <citation type="submission" date="2018-05" db="EMBL/GenBank/DDBJ databases">
        <authorList>
            <person name="Lanie J.A."/>
            <person name="Ng W.-L."/>
            <person name="Kazmierczak K.M."/>
            <person name="Andrzejewski T.M."/>
            <person name="Davidsen T.M."/>
            <person name="Wayne K.J."/>
            <person name="Tettelin H."/>
            <person name="Glass J.I."/>
            <person name="Rusch D."/>
            <person name="Podicherti R."/>
            <person name="Tsui H.-C.T."/>
            <person name="Winkler M.E."/>
        </authorList>
    </citation>
    <scope>NUCLEOTIDE SEQUENCE</scope>
</reference>
<feature type="non-terminal residue" evidence="7">
    <location>
        <position position="189"/>
    </location>
</feature>